<proteinExistence type="predicted"/>
<dbReference type="SUPFAM" id="SSF52935">
    <property type="entry name" value="PK C-terminal domain-like"/>
    <property type="match status" value="1"/>
</dbReference>
<keyword evidence="2" id="KW-1185">Reference proteome</keyword>
<dbReference type="GO" id="GO:0016301">
    <property type="term" value="F:kinase activity"/>
    <property type="evidence" value="ECO:0007669"/>
    <property type="project" value="UniProtKB-KW"/>
</dbReference>
<evidence type="ECO:0000313" key="1">
    <source>
        <dbReference type="EMBL" id="PKU77368.1"/>
    </source>
</evidence>
<keyword evidence="1" id="KW-0670">Pyruvate</keyword>
<sequence length="299" mass="32851">MDCFQSDNGWSSSSHEPNRDSYFISSSNCKFSESFPHSGTYPWWKHHEVGSQVSTGNANPISSGSGIEKRLFDWSCSDDSIVSYSLIYRGLIPMLSTATAKASTSEATDEAVGLALDYAKAIGLCSPRDSVVALHRLGAEEFPAIACSLLTPKFRPRDAGVLLVHQQTSDFYPTLDLHSSPSFTRCRTSTGYRTFAGYLSEYEFLSIVGLLPDVVLLTFIVKHSLPASLARQLSFLPPSPADYDPHDLCRPPTTVLLTYVAHRLQSFRPPSPADYSPPDLCRPLTTVFPTSVARLLRSS</sequence>
<reference evidence="1 2" key="2">
    <citation type="journal article" date="2017" name="Nature">
        <title>The Apostasia genome and the evolution of orchids.</title>
        <authorList>
            <person name="Zhang G.Q."/>
            <person name="Liu K.W."/>
            <person name="Li Z."/>
            <person name="Lohaus R."/>
            <person name="Hsiao Y.Y."/>
            <person name="Niu S.C."/>
            <person name="Wang J.Y."/>
            <person name="Lin Y.C."/>
            <person name="Xu Q."/>
            <person name="Chen L.J."/>
            <person name="Yoshida K."/>
            <person name="Fujiwara S."/>
            <person name="Wang Z.W."/>
            <person name="Zhang Y.Q."/>
            <person name="Mitsuda N."/>
            <person name="Wang M."/>
            <person name="Liu G.H."/>
            <person name="Pecoraro L."/>
            <person name="Huang H.X."/>
            <person name="Xiao X.J."/>
            <person name="Lin M."/>
            <person name="Wu X.Y."/>
            <person name="Wu W.L."/>
            <person name="Chen Y.Y."/>
            <person name="Chang S.B."/>
            <person name="Sakamoto S."/>
            <person name="Ohme-Takagi M."/>
            <person name="Yagi M."/>
            <person name="Zeng S.J."/>
            <person name="Shen C.Y."/>
            <person name="Yeh C.M."/>
            <person name="Luo Y.B."/>
            <person name="Tsai W.C."/>
            <person name="Van de Peer Y."/>
            <person name="Liu Z.J."/>
        </authorList>
    </citation>
    <scope>NUCLEOTIDE SEQUENCE [LARGE SCALE GENOMIC DNA]</scope>
    <source>
        <tissue evidence="1">The whole plant</tissue>
    </source>
</reference>
<gene>
    <name evidence="1" type="ORF">MA16_Dca011373</name>
</gene>
<keyword evidence="1" id="KW-0808">Transferase</keyword>
<reference evidence="1 2" key="1">
    <citation type="journal article" date="2016" name="Sci. Rep.">
        <title>The Dendrobium catenatum Lindl. genome sequence provides insights into polysaccharide synthase, floral development and adaptive evolution.</title>
        <authorList>
            <person name="Zhang G.Q."/>
            <person name="Xu Q."/>
            <person name="Bian C."/>
            <person name="Tsai W.C."/>
            <person name="Yeh C.M."/>
            <person name="Liu K.W."/>
            <person name="Yoshida K."/>
            <person name="Zhang L.S."/>
            <person name="Chang S.B."/>
            <person name="Chen F."/>
            <person name="Shi Y."/>
            <person name="Su Y.Y."/>
            <person name="Zhang Y.Q."/>
            <person name="Chen L.J."/>
            <person name="Yin Y."/>
            <person name="Lin M."/>
            <person name="Huang H."/>
            <person name="Deng H."/>
            <person name="Wang Z.W."/>
            <person name="Zhu S.L."/>
            <person name="Zhao X."/>
            <person name="Deng C."/>
            <person name="Niu S.C."/>
            <person name="Huang J."/>
            <person name="Wang M."/>
            <person name="Liu G.H."/>
            <person name="Yang H.J."/>
            <person name="Xiao X.J."/>
            <person name="Hsiao Y.Y."/>
            <person name="Wu W.L."/>
            <person name="Chen Y.Y."/>
            <person name="Mitsuda N."/>
            <person name="Ohme-Takagi M."/>
            <person name="Luo Y.B."/>
            <person name="Van de Peer Y."/>
            <person name="Liu Z.J."/>
        </authorList>
    </citation>
    <scope>NUCLEOTIDE SEQUENCE [LARGE SCALE GENOMIC DNA]</scope>
    <source>
        <tissue evidence="1">The whole plant</tissue>
    </source>
</reference>
<dbReference type="InterPro" id="IPR036918">
    <property type="entry name" value="Pyrv_Knase_C_sf"/>
</dbReference>
<dbReference type="STRING" id="906689.A0A2I0WNZ3"/>
<dbReference type="Gene3D" id="3.40.1380.20">
    <property type="entry name" value="Pyruvate kinase, C-terminal domain"/>
    <property type="match status" value="1"/>
</dbReference>
<dbReference type="Proteomes" id="UP000233837">
    <property type="component" value="Unassembled WGS sequence"/>
</dbReference>
<dbReference type="AlphaFoldDB" id="A0A2I0WNZ3"/>
<organism evidence="1 2">
    <name type="scientific">Dendrobium catenatum</name>
    <dbReference type="NCBI Taxonomy" id="906689"/>
    <lineage>
        <taxon>Eukaryota</taxon>
        <taxon>Viridiplantae</taxon>
        <taxon>Streptophyta</taxon>
        <taxon>Embryophyta</taxon>
        <taxon>Tracheophyta</taxon>
        <taxon>Spermatophyta</taxon>
        <taxon>Magnoliopsida</taxon>
        <taxon>Liliopsida</taxon>
        <taxon>Asparagales</taxon>
        <taxon>Orchidaceae</taxon>
        <taxon>Epidendroideae</taxon>
        <taxon>Malaxideae</taxon>
        <taxon>Dendrobiinae</taxon>
        <taxon>Dendrobium</taxon>
    </lineage>
</organism>
<name>A0A2I0WNZ3_9ASPA</name>
<evidence type="ECO:0000313" key="2">
    <source>
        <dbReference type="Proteomes" id="UP000233837"/>
    </source>
</evidence>
<dbReference type="EMBL" id="KZ502513">
    <property type="protein sequence ID" value="PKU77368.1"/>
    <property type="molecule type" value="Genomic_DNA"/>
</dbReference>
<keyword evidence="1" id="KW-0418">Kinase</keyword>
<accession>A0A2I0WNZ3</accession>
<protein>
    <submittedName>
        <fullName evidence="1">Pyruvate kinase, cytosolic isozyme</fullName>
    </submittedName>
</protein>